<comment type="caution">
    <text evidence="7">The sequence shown here is derived from an EMBL/GenBank/DDBJ whole genome shotgun (WGS) entry which is preliminary data.</text>
</comment>
<feature type="transmembrane region" description="Helical" evidence="6">
    <location>
        <begin position="12"/>
        <end position="31"/>
    </location>
</feature>
<proteinExistence type="predicted"/>
<feature type="transmembrane region" description="Helical" evidence="6">
    <location>
        <begin position="43"/>
        <end position="62"/>
    </location>
</feature>
<evidence type="ECO:0008006" key="9">
    <source>
        <dbReference type="Google" id="ProtNLM"/>
    </source>
</evidence>
<accession>A0AAV5AP57</accession>
<evidence type="ECO:0000313" key="7">
    <source>
        <dbReference type="EMBL" id="GJJ14944.1"/>
    </source>
</evidence>
<feature type="transmembrane region" description="Helical" evidence="6">
    <location>
        <begin position="407"/>
        <end position="429"/>
    </location>
</feature>
<feature type="transmembrane region" description="Helical" evidence="6">
    <location>
        <begin position="151"/>
        <end position="169"/>
    </location>
</feature>
<feature type="transmembrane region" description="Helical" evidence="6">
    <location>
        <begin position="480"/>
        <end position="501"/>
    </location>
</feature>
<feature type="transmembrane region" description="Helical" evidence="6">
    <location>
        <begin position="441"/>
        <end position="460"/>
    </location>
</feature>
<evidence type="ECO:0000313" key="8">
    <source>
        <dbReference type="Proteomes" id="UP001050691"/>
    </source>
</evidence>
<dbReference type="Proteomes" id="UP001050691">
    <property type="component" value="Unassembled WGS sequence"/>
</dbReference>
<feature type="transmembrane region" description="Helical" evidence="6">
    <location>
        <begin position="106"/>
        <end position="131"/>
    </location>
</feature>
<dbReference type="AlphaFoldDB" id="A0AAV5AP57"/>
<dbReference type="GO" id="GO:0016020">
    <property type="term" value="C:membrane"/>
    <property type="evidence" value="ECO:0007669"/>
    <property type="project" value="UniProtKB-SubCell"/>
</dbReference>
<dbReference type="PANTHER" id="PTHR31794:SF2">
    <property type="entry name" value="AUXIN EFFLUX TRANSPORTER FAMILY PROTEIN (EUROFUNG)"/>
    <property type="match status" value="1"/>
</dbReference>
<organism evidence="7 8">
    <name type="scientific">Clathrus columnatus</name>
    <dbReference type="NCBI Taxonomy" id="1419009"/>
    <lineage>
        <taxon>Eukaryota</taxon>
        <taxon>Fungi</taxon>
        <taxon>Dikarya</taxon>
        <taxon>Basidiomycota</taxon>
        <taxon>Agaricomycotina</taxon>
        <taxon>Agaricomycetes</taxon>
        <taxon>Phallomycetidae</taxon>
        <taxon>Phallales</taxon>
        <taxon>Clathraceae</taxon>
        <taxon>Clathrus</taxon>
    </lineage>
</organism>
<evidence type="ECO:0000256" key="5">
    <source>
        <dbReference type="SAM" id="MobiDB-lite"/>
    </source>
</evidence>
<protein>
    <recommendedName>
        <fullName evidence="9">Auxin efflux carrier</fullName>
    </recommendedName>
</protein>
<evidence type="ECO:0000256" key="6">
    <source>
        <dbReference type="SAM" id="Phobius"/>
    </source>
</evidence>
<sequence>MVNLPLLSLLRTVLGSILEVGILCVAGYVLARKDILDKRTQKMFNIVNVSLFTPALLFSKVAFSLTPAKLKELWIIPIVFIVTTLTSMLVAYSFSYLLGLTRSQRAFAMAAAMFMNSNSFPVALMQSIILTSSNLLKWQKDDTKDAMIGRALSYLVLYSSMGMVLRWSYGVRLLSRADTESSDNHDVEQEHPSERTALITSANNPRYQAIDRNYETTPTVFQEPEPIPGLLLSQAQVEVLRSIPPSPTRLYPNHTRLYSSPSESTFSSPSSPRSSVHENNSTLYTSQPHPRGLLSLIRASIHKVNELMTMPMWAAFLSIIVACIPPLQNAILKYMKPINMALNSAGGCSIPVTLVVLGAYFHTPKIEGESGTVTKMIHKILPGSRGQGSAFRNDNGGAATGGETKTVFVAVTSRMILTPLVLLPVWVGLSTSLTTSVFEDPVFILTNVLLVTSAPALTLAQLTQAASGDAFERLVSRTIFWAYCVLTPISTVISVLIGLVFTQS</sequence>
<dbReference type="Pfam" id="PF03547">
    <property type="entry name" value="Mem_trans"/>
    <property type="match status" value="1"/>
</dbReference>
<evidence type="ECO:0000256" key="1">
    <source>
        <dbReference type="ARBA" id="ARBA00004141"/>
    </source>
</evidence>
<evidence type="ECO:0000256" key="4">
    <source>
        <dbReference type="ARBA" id="ARBA00023136"/>
    </source>
</evidence>
<keyword evidence="8" id="KW-1185">Reference proteome</keyword>
<comment type="subcellular location">
    <subcellularLocation>
        <location evidence="1">Membrane</location>
        <topology evidence="1">Multi-pass membrane protein</topology>
    </subcellularLocation>
</comment>
<dbReference type="InterPro" id="IPR004776">
    <property type="entry name" value="Mem_transp_PIN-like"/>
</dbReference>
<dbReference type="PANTHER" id="PTHR31794">
    <property type="entry name" value="AUXIN EFFLUX TRANSPORTER FAMILY PROTEIN (EUROFUNG)"/>
    <property type="match status" value="1"/>
</dbReference>
<keyword evidence="3 6" id="KW-1133">Transmembrane helix</keyword>
<dbReference type="EMBL" id="BPWL01000010">
    <property type="protein sequence ID" value="GJJ14944.1"/>
    <property type="molecule type" value="Genomic_DNA"/>
</dbReference>
<gene>
    <name evidence="7" type="ORF">Clacol_009214</name>
</gene>
<evidence type="ECO:0000256" key="2">
    <source>
        <dbReference type="ARBA" id="ARBA00022692"/>
    </source>
</evidence>
<reference evidence="7" key="1">
    <citation type="submission" date="2021-10" db="EMBL/GenBank/DDBJ databases">
        <title>De novo Genome Assembly of Clathrus columnatus (Basidiomycota, Fungi) Using Illumina and Nanopore Sequence Data.</title>
        <authorList>
            <person name="Ogiso-Tanaka E."/>
            <person name="Itagaki H."/>
            <person name="Hosoya T."/>
            <person name="Hosaka K."/>
        </authorList>
    </citation>
    <scope>NUCLEOTIDE SEQUENCE</scope>
    <source>
        <strain evidence="7">MO-923</strain>
    </source>
</reference>
<feature type="compositionally biased region" description="Low complexity" evidence="5">
    <location>
        <begin position="259"/>
        <end position="274"/>
    </location>
</feature>
<keyword evidence="4 6" id="KW-0472">Membrane</keyword>
<feature type="compositionally biased region" description="Polar residues" evidence="5">
    <location>
        <begin position="277"/>
        <end position="286"/>
    </location>
</feature>
<name>A0AAV5AP57_9AGAM</name>
<keyword evidence="2 6" id="KW-0812">Transmembrane</keyword>
<dbReference type="GO" id="GO:0005783">
    <property type="term" value="C:endoplasmic reticulum"/>
    <property type="evidence" value="ECO:0007669"/>
    <property type="project" value="TreeGrafter"/>
</dbReference>
<feature type="transmembrane region" description="Helical" evidence="6">
    <location>
        <begin position="74"/>
        <end position="94"/>
    </location>
</feature>
<dbReference type="GO" id="GO:0055085">
    <property type="term" value="P:transmembrane transport"/>
    <property type="evidence" value="ECO:0007669"/>
    <property type="project" value="InterPro"/>
</dbReference>
<feature type="transmembrane region" description="Helical" evidence="6">
    <location>
        <begin position="340"/>
        <end position="361"/>
    </location>
</feature>
<evidence type="ECO:0000256" key="3">
    <source>
        <dbReference type="ARBA" id="ARBA00022989"/>
    </source>
</evidence>
<feature type="region of interest" description="Disordered" evidence="5">
    <location>
        <begin position="244"/>
        <end position="286"/>
    </location>
</feature>